<accession>A0ACB8A400</accession>
<keyword evidence="2" id="KW-1185">Reference proteome</keyword>
<evidence type="ECO:0000313" key="1">
    <source>
        <dbReference type="EMBL" id="KAH7907793.1"/>
    </source>
</evidence>
<gene>
    <name evidence="1" type="ORF">BJ138DRAFT_440647</name>
</gene>
<dbReference type="Proteomes" id="UP000790377">
    <property type="component" value="Unassembled WGS sequence"/>
</dbReference>
<name>A0ACB8A400_9AGAM</name>
<evidence type="ECO:0000313" key="2">
    <source>
        <dbReference type="Proteomes" id="UP000790377"/>
    </source>
</evidence>
<sequence>MDNQAWINTPSFWTDQPGISANLPPYQYVGDDLSRDVVPDESSLSQLDYDYNRARILTNIAPSSEPFLPHPGPYNPPQDFYQTNMTYDAPFESRARDPIHSGGRSGTRLQSHPYARHTSTQSSISSRPTPTPIPSRLPLSHPSSFAPQTLPQTQPYQPHQEIPIPPQPDTRSPSNRPIKHFVYKCAWIAVDGQACVMHFTSDQNSILRHLEERHQVRRSGTTLCRWGGACRRDAMRHDTIARHIQTHLDIKWACSLCEHTATRRGNVKKHVDQENTKCSGVRVDEICGPGVLVIDMSPFAKGQEENVFPGLHPNRVH</sequence>
<dbReference type="EMBL" id="MU267871">
    <property type="protein sequence ID" value="KAH7907793.1"/>
    <property type="molecule type" value="Genomic_DNA"/>
</dbReference>
<proteinExistence type="predicted"/>
<reference evidence="1" key="1">
    <citation type="journal article" date="2021" name="New Phytol.">
        <title>Evolutionary innovations through gain and loss of genes in the ectomycorrhizal Boletales.</title>
        <authorList>
            <person name="Wu G."/>
            <person name="Miyauchi S."/>
            <person name="Morin E."/>
            <person name="Kuo A."/>
            <person name="Drula E."/>
            <person name="Varga T."/>
            <person name="Kohler A."/>
            <person name="Feng B."/>
            <person name="Cao Y."/>
            <person name="Lipzen A."/>
            <person name="Daum C."/>
            <person name="Hundley H."/>
            <person name="Pangilinan J."/>
            <person name="Johnson J."/>
            <person name="Barry K."/>
            <person name="LaButti K."/>
            <person name="Ng V."/>
            <person name="Ahrendt S."/>
            <person name="Min B."/>
            <person name="Choi I.G."/>
            <person name="Park H."/>
            <person name="Plett J.M."/>
            <person name="Magnuson J."/>
            <person name="Spatafora J.W."/>
            <person name="Nagy L.G."/>
            <person name="Henrissat B."/>
            <person name="Grigoriev I.V."/>
            <person name="Yang Z.L."/>
            <person name="Xu J."/>
            <person name="Martin F.M."/>
        </authorList>
    </citation>
    <scope>NUCLEOTIDE SEQUENCE</scope>
    <source>
        <strain evidence="1">ATCC 28755</strain>
    </source>
</reference>
<comment type="caution">
    <text evidence="1">The sequence shown here is derived from an EMBL/GenBank/DDBJ whole genome shotgun (WGS) entry which is preliminary data.</text>
</comment>
<protein>
    <submittedName>
        <fullName evidence="1">Uncharacterized protein</fullName>
    </submittedName>
</protein>
<organism evidence="1 2">
    <name type="scientific">Hygrophoropsis aurantiaca</name>
    <dbReference type="NCBI Taxonomy" id="72124"/>
    <lineage>
        <taxon>Eukaryota</taxon>
        <taxon>Fungi</taxon>
        <taxon>Dikarya</taxon>
        <taxon>Basidiomycota</taxon>
        <taxon>Agaricomycotina</taxon>
        <taxon>Agaricomycetes</taxon>
        <taxon>Agaricomycetidae</taxon>
        <taxon>Boletales</taxon>
        <taxon>Coniophorineae</taxon>
        <taxon>Hygrophoropsidaceae</taxon>
        <taxon>Hygrophoropsis</taxon>
    </lineage>
</organism>